<gene>
    <name evidence="6" type="ORF">OKW52_10585</name>
</gene>
<dbReference type="InterPro" id="IPR005119">
    <property type="entry name" value="LysR_subst-bd"/>
</dbReference>
<evidence type="ECO:0000256" key="4">
    <source>
        <dbReference type="ARBA" id="ARBA00023163"/>
    </source>
</evidence>
<dbReference type="PROSITE" id="PS50931">
    <property type="entry name" value="HTH_LYSR"/>
    <property type="match status" value="1"/>
</dbReference>
<dbReference type="Pfam" id="PF00126">
    <property type="entry name" value="HTH_1"/>
    <property type="match status" value="1"/>
</dbReference>
<evidence type="ECO:0000313" key="7">
    <source>
        <dbReference type="Proteomes" id="UP001208938"/>
    </source>
</evidence>
<accession>A0ABT3GYT8</accession>
<sequence>MNQRQIEIFHTIMTAGTVSRAADLLRISQPAASKAIIELERNIGFALFERIKGRMVPTAEGQMLHREVEACFIGLSRLNSAAARIRDFGAGEIRIACLSAYSTTIAPLALAAFHRAYPEVAITMQTHMSSVVRDLVVAGQFDFGLAADEIDLSGVDARPFVTKCAMVGLPKGHPLCALESITPQDLDGQEFVALAAEDTTRQEADAILRAAGSTPRIVFETPYSSTVCAMIAAGIGCGFVNPLTAELYRGTQIELRPFVPAIHFRTLLLTAPQTRPSRIVKACIAAFEEVARQQTG</sequence>
<dbReference type="InterPro" id="IPR000847">
    <property type="entry name" value="LysR_HTH_N"/>
</dbReference>
<name>A0ABT3GYT8_9RHOB</name>
<dbReference type="PRINTS" id="PR00039">
    <property type="entry name" value="HTHLYSR"/>
</dbReference>
<evidence type="ECO:0000256" key="2">
    <source>
        <dbReference type="ARBA" id="ARBA00023015"/>
    </source>
</evidence>
<feature type="domain" description="HTH lysR-type" evidence="5">
    <location>
        <begin position="1"/>
        <end position="58"/>
    </location>
</feature>
<dbReference type="Gene3D" id="3.40.190.290">
    <property type="match status" value="1"/>
</dbReference>
<evidence type="ECO:0000256" key="3">
    <source>
        <dbReference type="ARBA" id="ARBA00023125"/>
    </source>
</evidence>
<comment type="caution">
    <text evidence="6">The sequence shown here is derived from an EMBL/GenBank/DDBJ whole genome shotgun (WGS) entry which is preliminary data.</text>
</comment>
<keyword evidence="4" id="KW-0804">Transcription</keyword>
<organism evidence="6 7">
    <name type="scientific">Pararhodobacter zhoushanensis</name>
    <dbReference type="NCBI Taxonomy" id="2479545"/>
    <lineage>
        <taxon>Bacteria</taxon>
        <taxon>Pseudomonadati</taxon>
        <taxon>Pseudomonadota</taxon>
        <taxon>Alphaproteobacteria</taxon>
        <taxon>Rhodobacterales</taxon>
        <taxon>Paracoccaceae</taxon>
        <taxon>Pararhodobacter</taxon>
    </lineage>
</organism>
<dbReference type="InterPro" id="IPR036388">
    <property type="entry name" value="WH-like_DNA-bd_sf"/>
</dbReference>
<keyword evidence="3" id="KW-0238">DNA-binding</keyword>
<dbReference type="Pfam" id="PF03466">
    <property type="entry name" value="LysR_substrate"/>
    <property type="match status" value="1"/>
</dbReference>
<comment type="similarity">
    <text evidence="1">Belongs to the LysR transcriptional regulatory family.</text>
</comment>
<dbReference type="SUPFAM" id="SSF46785">
    <property type="entry name" value="Winged helix' DNA-binding domain"/>
    <property type="match status" value="1"/>
</dbReference>
<dbReference type="SUPFAM" id="SSF53850">
    <property type="entry name" value="Periplasmic binding protein-like II"/>
    <property type="match status" value="1"/>
</dbReference>
<dbReference type="CDD" id="cd08415">
    <property type="entry name" value="PBP2_LysR_opines_like"/>
    <property type="match status" value="1"/>
</dbReference>
<evidence type="ECO:0000256" key="1">
    <source>
        <dbReference type="ARBA" id="ARBA00009437"/>
    </source>
</evidence>
<keyword evidence="2" id="KW-0805">Transcription regulation</keyword>
<keyword evidence="7" id="KW-1185">Reference proteome</keyword>
<protein>
    <submittedName>
        <fullName evidence="6">LysR substrate-binding domain-containing protein</fullName>
    </submittedName>
</protein>
<proteinExistence type="inferred from homology"/>
<dbReference type="PANTHER" id="PTHR30427">
    <property type="entry name" value="TRANSCRIPTIONAL ACTIVATOR PROTEIN LYSR"/>
    <property type="match status" value="1"/>
</dbReference>
<evidence type="ECO:0000313" key="6">
    <source>
        <dbReference type="EMBL" id="MCW1932691.1"/>
    </source>
</evidence>
<dbReference type="RefSeq" id="WP_264505672.1">
    <property type="nucleotide sequence ID" value="NZ_JAPDFL010000001.1"/>
</dbReference>
<dbReference type="InterPro" id="IPR036390">
    <property type="entry name" value="WH_DNA-bd_sf"/>
</dbReference>
<reference evidence="6 7" key="1">
    <citation type="submission" date="2022-10" db="EMBL/GenBank/DDBJ databases">
        <title>Pararhodobacter sp. nov., isolated from marine algae.</title>
        <authorList>
            <person name="Choi B.J."/>
            <person name="Kim J.M."/>
            <person name="Lee J.K."/>
            <person name="Choi D.G."/>
            <person name="Jeon C.O."/>
        </authorList>
    </citation>
    <scope>NUCLEOTIDE SEQUENCE [LARGE SCALE GENOMIC DNA]</scope>
    <source>
        <strain evidence="6 7">ZQ420</strain>
    </source>
</reference>
<dbReference type="PANTHER" id="PTHR30427:SF1">
    <property type="entry name" value="TRANSCRIPTIONAL ACTIVATOR PROTEIN LYSR"/>
    <property type="match status" value="1"/>
</dbReference>
<dbReference type="EMBL" id="JAPDFL010000001">
    <property type="protein sequence ID" value="MCW1932691.1"/>
    <property type="molecule type" value="Genomic_DNA"/>
</dbReference>
<dbReference type="InterPro" id="IPR037424">
    <property type="entry name" value="NocR_PBP2"/>
</dbReference>
<dbReference type="Gene3D" id="1.10.10.10">
    <property type="entry name" value="Winged helix-like DNA-binding domain superfamily/Winged helix DNA-binding domain"/>
    <property type="match status" value="1"/>
</dbReference>
<dbReference type="Proteomes" id="UP001208938">
    <property type="component" value="Unassembled WGS sequence"/>
</dbReference>
<evidence type="ECO:0000259" key="5">
    <source>
        <dbReference type="PROSITE" id="PS50931"/>
    </source>
</evidence>